<evidence type="ECO:0000313" key="2">
    <source>
        <dbReference type="EMBL" id="SMD31774.1"/>
    </source>
</evidence>
<organism evidence="2 3">
    <name type="scientific">Reichenbachiella faecimaris</name>
    <dbReference type="NCBI Taxonomy" id="692418"/>
    <lineage>
        <taxon>Bacteria</taxon>
        <taxon>Pseudomonadati</taxon>
        <taxon>Bacteroidota</taxon>
        <taxon>Cytophagia</taxon>
        <taxon>Cytophagales</taxon>
        <taxon>Reichenbachiellaceae</taxon>
        <taxon>Reichenbachiella</taxon>
    </lineage>
</organism>
<dbReference type="Proteomes" id="UP000192472">
    <property type="component" value="Unassembled WGS sequence"/>
</dbReference>
<keyword evidence="3" id="KW-1185">Reference proteome</keyword>
<reference evidence="2 3" key="1">
    <citation type="submission" date="2017-04" db="EMBL/GenBank/DDBJ databases">
        <authorList>
            <person name="Afonso C.L."/>
            <person name="Miller P.J."/>
            <person name="Scott M.A."/>
            <person name="Spackman E."/>
            <person name="Goraichik I."/>
            <person name="Dimitrov K.M."/>
            <person name="Suarez D.L."/>
            <person name="Swayne D.E."/>
        </authorList>
    </citation>
    <scope>NUCLEOTIDE SEQUENCE [LARGE SCALE GENOMIC DNA]</scope>
    <source>
        <strain evidence="2 3">DSM 26133</strain>
    </source>
</reference>
<gene>
    <name evidence="2" type="ORF">SAMN04488029_0111</name>
</gene>
<evidence type="ECO:0008006" key="4">
    <source>
        <dbReference type="Google" id="ProtNLM"/>
    </source>
</evidence>
<dbReference type="RefSeq" id="WP_084370474.1">
    <property type="nucleotide sequence ID" value="NZ_FWYF01000001.1"/>
</dbReference>
<proteinExistence type="predicted"/>
<name>A0A1W2G5G8_REIFA</name>
<dbReference type="STRING" id="692418.SAMN04488029_0111"/>
<evidence type="ECO:0000256" key="1">
    <source>
        <dbReference type="SAM" id="SignalP"/>
    </source>
</evidence>
<protein>
    <recommendedName>
        <fullName evidence="4">C-terminal domain of CHU protein family protein</fullName>
    </recommendedName>
</protein>
<accession>A0A1W2G5G8</accession>
<feature type="chain" id="PRO_5010716256" description="C-terminal domain of CHU protein family protein" evidence="1">
    <location>
        <begin position="19"/>
        <end position="646"/>
    </location>
</feature>
<dbReference type="OrthoDB" id="7794186at2"/>
<evidence type="ECO:0000313" key="3">
    <source>
        <dbReference type="Proteomes" id="UP000192472"/>
    </source>
</evidence>
<sequence length="646" mass="68815">MRYIAIFIFTLIAQVAVSQSTNFGSSTSVDVGSNAAFYINSEASIEGKLANSGLLAVKGNTNFLPSSFFTNNAEASLTIEGNALLDGITENNGFIDILGETIVSTSALLNNNSGAVWSSEGDTGLEGTLVNDGEFFIKADSETTIDGQMENHNELTFESDVSLTGSLNNIGVLNVLGNLSVTGTGTYANPDGASSTVIGNLDQIGPFENGGIIEVAGDAVFYSTVTNNNEAVFNGTSSFGSDMINTQKMFLGGTTDFTGDLSNSGEIISFADAQLNFEHNRDLGDLTFDDVGRGVSIAEVILVSSADSIFIDHLSINISGKVTLPSNFVLIRSELAIAQGVLNTTNQENFLVAGNINVNAANSSAPAYVEGKMLAVTSDGETTFPMGINGFPNYLTLNSNQSGITVKVECKMPDPDSLFTDDETMGLAADVEWTIQSLSDSAEMSVSVEYSGVDFTNSPNFINARAYDATLQKYDKSDSLFHALRTTESNNANTGTSIPTEGTIKTSNQIWITAKPSRFALGLSPVLTEPEVYVPNIFTPGATLSDNQIFRPFIGGAIVNAITFTVFDSFNREVFSSSQSGEDIELENLGWDGTLKSGLEAPEGVYYYSISIEYLISEEVSDEFFNSGERDQTQSFSKLGSVMLLK</sequence>
<dbReference type="AlphaFoldDB" id="A0A1W2G5G8"/>
<keyword evidence="1" id="KW-0732">Signal</keyword>
<feature type="signal peptide" evidence="1">
    <location>
        <begin position="1"/>
        <end position="18"/>
    </location>
</feature>
<dbReference type="EMBL" id="FWYF01000001">
    <property type="protein sequence ID" value="SMD31774.1"/>
    <property type="molecule type" value="Genomic_DNA"/>
</dbReference>